<organism evidence="2 3">
    <name type="scientific">Pogonomyrmex barbatus</name>
    <name type="common">red harvester ant</name>
    <dbReference type="NCBI Taxonomy" id="144034"/>
    <lineage>
        <taxon>Eukaryota</taxon>
        <taxon>Metazoa</taxon>
        <taxon>Ecdysozoa</taxon>
        <taxon>Arthropoda</taxon>
        <taxon>Hexapoda</taxon>
        <taxon>Insecta</taxon>
        <taxon>Pterygota</taxon>
        <taxon>Neoptera</taxon>
        <taxon>Endopterygota</taxon>
        <taxon>Hymenoptera</taxon>
        <taxon>Apocrita</taxon>
        <taxon>Aculeata</taxon>
        <taxon>Formicoidea</taxon>
        <taxon>Formicidae</taxon>
        <taxon>Myrmicinae</taxon>
        <taxon>Pogonomyrmex</taxon>
    </lineage>
</organism>
<gene>
    <name evidence="3" type="primary">LOC105422144</name>
</gene>
<dbReference type="SMART" id="SM00587">
    <property type="entry name" value="CHK"/>
    <property type="match status" value="1"/>
</dbReference>
<protein>
    <submittedName>
        <fullName evidence="3">Uncharacterized protein LOC105422144</fullName>
    </submittedName>
</protein>
<accession>A0A6I9VVD9</accession>
<dbReference type="KEGG" id="pbar:105422144"/>
<dbReference type="RefSeq" id="XP_011629708.1">
    <property type="nucleotide sequence ID" value="XM_011631406.2"/>
</dbReference>
<dbReference type="InterPro" id="IPR011009">
    <property type="entry name" value="Kinase-like_dom_sf"/>
</dbReference>
<dbReference type="PANTHER" id="PTHR11012">
    <property type="entry name" value="PROTEIN KINASE-LIKE DOMAIN-CONTAINING"/>
    <property type="match status" value="1"/>
</dbReference>
<dbReference type="AlphaFoldDB" id="A0A6I9VVD9"/>
<dbReference type="OrthoDB" id="6334212at2759"/>
<evidence type="ECO:0000313" key="3">
    <source>
        <dbReference type="RefSeq" id="XP_011629708.1"/>
    </source>
</evidence>
<dbReference type="InterPro" id="IPR015897">
    <property type="entry name" value="CHK_kinase-like"/>
</dbReference>
<dbReference type="PANTHER" id="PTHR11012:SF59">
    <property type="entry name" value="CHK KINASE-LIKE DOMAIN-CONTAINING PROTEIN-RELATED"/>
    <property type="match status" value="1"/>
</dbReference>
<feature type="domain" description="CHK kinase-like" evidence="1">
    <location>
        <begin position="129"/>
        <end position="312"/>
    </location>
</feature>
<reference evidence="3" key="1">
    <citation type="submission" date="2025-08" db="UniProtKB">
        <authorList>
            <consortium name="RefSeq"/>
        </authorList>
    </citation>
    <scope>IDENTIFICATION</scope>
</reference>
<proteinExistence type="predicted"/>
<sequence length="411" mass="47224">METADIIKNDDIYKLLSFEEVKEITKRALSNDADLMKYVIRPYSNGKLGYLGSHHRIDITATRKRETIALSLFFKTIPYEVSDQADYVIEKGVFEQEAKFYSVIMPLLCERYRGEPWAPVCYKAKSNLMVFEELSDKGYSMRDKLFDGTLVRAGLSALARMHAASLLAETRLGVPLNQLYPEAFVERAFNPEGMTRQWFDSSIDIAASLAESLGYDPDLIRSTCEQVYHALKPSRTKANVVSHGDLWGNNLLFNNDVPPKCLLVDFQLLRYSPLAHDVAQLLYLCTDRSFRETWENAMLRHYYETLRETLNIHEIRTQIPPWSEVIEGMEEQRLGAAITAISYFPTVLMDENVSAQGINKSASFIDYHIRNRKEAFLLNMEKDSVYRRRIEETIIELAELASRLDQLPTPS</sequence>
<dbReference type="InterPro" id="IPR004119">
    <property type="entry name" value="EcKL"/>
</dbReference>
<dbReference type="Gene3D" id="3.90.1200.10">
    <property type="match status" value="1"/>
</dbReference>
<name>A0A6I9VVD9_9HYME</name>
<keyword evidence="2" id="KW-1185">Reference proteome</keyword>
<evidence type="ECO:0000313" key="2">
    <source>
        <dbReference type="Proteomes" id="UP000504615"/>
    </source>
</evidence>
<dbReference type="Pfam" id="PF02958">
    <property type="entry name" value="EcKL"/>
    <property type="match status" value="1"/>
</dbReference>
<dbReference type="Proteomes" id="UP000504615">
    <property type="component" value="Unplaced"/>
</dbReference>
<dbReference type="GeneID" id="105422144"/>
<dbReference type="SUPFAM" id="SSF56112">
    <property type="entry name" value="Protein kinase-like (PK-like)"/>
    <property type="match status" value="1"/>
</dbReference>
<evidence type="ECO:0000259" key="1">
    <source>
        <dbReference type="SMART" id="SM00587"/>
    </source>
</evidence>